<evidence type="ECO:0000256" key="2">
    <source>
        <dbReference type="ARBA" id="ARBA00023136"/>
    </source>
</evidence>
<comment type="caution">
    <text evidence="4">The sequence shown here is derived from an EMBL/GenBank/DDBJ whole genome shotgun (WGS) entry which is preliminary data.</text>
</comment>
<dbReference type="Proteomes" id="UP000653343">
    <property type="component" value="Unassembled WGS sequence"/>
</dbReference>
<feature type="domain" description="NAD-dependent epimerase/dehydratase" evidence="3">
    <location>
        <begin position="6"/>
        <end position="113"/>
    </location>
</feature>
<dbReference type="InterPro" id="IPR036291">
    <property type="entry name" value="NAD(P)-bd_dom_sf"/>
</dbReference>
<evidence type="ECO:0000313" key="4">
    <source>
        <dbReference type="EMBL" id="GGX36060.1"/>
    </source>
</evidence>
<accession>A0ABQ2XXN9</accession>
<sequence length="218" mass="23542">MNKHLLILGATGLVGQQLLQQALQDTSVSRVTAPTRKPLPPHPKLDNPIVDFAALPEHADWWKADAVLCAFGTTIRQAGSQADFTRIDHDYVIQAAQLALKAGCQCMVYNSSLGANPNAASFYLRSKGQTEAALQALGFASLNIVRPSLLGGQRTEHRPGEAIALRVFSWLAPLIPRKYRIVPASRVAQCMHRMAVESGAGVHILESAAILADAVLEY</sequence>
<dbReference type="Gene3D" id="3.40.50.720">
    <property type="entry name" value="NAD(P)-binding Rossmann-like Domain"/>
    <property type="match status" value="1"/>
</dbReference>
<proteinExistence type="predicted"/>
<dbReference type="EMBL" id="BMYU01000002">
    <property type="protein sequence ID" value="GGX36060.1"/>
    <property type="molecule type" value="Genomic_DNA"/>
</dbReference>
<dbReference type="RefSeq" id="WP_189356144.1">
    <property type="nucleotide sequence ID" value="NZ_BMYU01000002.1"/>
</dbReference>
<dbReference type="InterPro" id="IPR001509">
    <property type="entry name" value="Epimerase_deHydtase"/>
</dbReference>
<keyword evidence="2" id="KW-0472">Membrane</keyword>
<reference evidence="5" key="1">
    <citation type="journal article" date="2019" name="Int. J. Syst. Evol. Microbiol.">
        <title>The Global Catalogue of Microorganisms (GCM) 10K type strain sequencing project: providing services to taxonomists for standard genome sequencing and annotation.</title>
        <authorList>
            <consortium name="The Broad Institute Genomics Platform"/>
            <consortium name="The Broad Institute Genome Sequencing Center for Infectious Disease"/>
            <person name="Wu L."/>
            <person name="Ma J."/>
        </authorList>
    </citation>
    <scope>NUCLEOTIDE SEQUENCE [LARGE SCALE GENOMIC DNA]</scope>
    <source>
        <strain evidence="5">KCTC 23917</strain>
    </source>
</reference>
<dbReference type="PANTHER" id="PTHR14097">
    <property type="entry name" value="OXIDOREDUCTASE HTATIP2"/>
    <property type="match status" value="1"/>
</dbReference>
<keyword evidence="5" id="KW-1185">Reference proteome</keyword>
<evidence type="ECO:0000259" key="3">
    <source>
        <dbReference type="Pfam" id="PF01370"/>
    </source>
</evidence>
<comment type="subcellular location">
    <subcellularLocation>
        <location evidence="1">Membrane</location>
    </subcellularLocation>
</comment>
<evidence type="ECO:0000313" key="5">
    <source>
        <dbReference type="Proteomes" id="UP000653343"/>
    </source>
</evidence>
<dbReference type="Pfam" id="PF01370">
    <property type="entry name" value="Epimerase"/>
    <property type="match status" value="1"/>
</dbReference>
<name>A0ABQ2XXN9_9BURK</name>
<dbReference type="SUPFAM" id="SSF51735">
    <property type="entry name" value="NAD(P)-binding Rossmann-fold domains"/>
    <property type="match status" value="1"/>
</dbReference>
<organism evidence="4 5">
    <name type="scientific">Undibacterium squillarum</name>
    <dbReference type="NCBI Taxonomy" id="1131567"/>
    <lineage>
        <taxon>Bacteria</taxon>
        <taxon>Pseudomonadati</taxon>
        <taxon>Pseudomonadota</taxon>
        <taxon>Betaproteobacteria</taxon>
        <taxon>Burkholderiales</taxon>
        <taxon>Oxalobacteraceae</taxon>
        <taxon>Undibacterium</taxon>
    </lineage>
</organism>
<evidence type="ECO:0000256" key="1">
    <source>
        <dbReference type="ARBA" id="ARBA00004370"/>
    </source>
</evidence>
<gene>
    <name evidence="4" type="ORF">GCM10010946_12060</name>
</gene>
<protein>
    <recommendedName>
        <fullName evidence="3">NAD-dependent epimerase/dehydratase domain-containing protein</fullName>
    </recommendedName>
</protein>
<dbReference type="PANTHER" id="PTHR14097:SF7">
    <property type="entry name" value="OXIDOREDUCTASE HTATIP2"/>
    <property type="match status" value="1"/>
</dbReference>